<accession>A0A0B7B4G2</accession>
<proteinExistence type="predicted"/>
<name>A0A0B7B4G2_9EUPU</name>
<evidence type="ECO:0000256" key="1">
    <source>
        <dbReference type="SAM" id="MobiDB-lite"/>
    </source>
</evidence>
<gene>
    <name evidence="2" type="primary">ORF164079</name>
</gene>
<feature type="region of interest" description="Disordered" evidence="1">
    <location>
        <begin position="46"/>
        <end position="156"/>
    </location>
</feature>
<feature type="compositionally biased region" description="Polar residues" evidence="1">
    <location>
        <begin position="46"/>
        <end position="65"/>
    </location>
</feature>
<dbReference type="EMBL" id="HACG01041374">
    <property type="protein sequence ID" value="CEK88239.1"/>
    <property type="molecule type" value="Transcribed_RNA"/>
</dbReference>
<feature type="region of interest" description="Disordered" evidence="1">
    <location>
        <begin position="244"/>
        <end position="265"/>
    </location>
</feature>
<feature type="compositionally biased region" description="Polar residues" evidence="1">
    <location>
        <begin position="108"/>
        <end position="127"/>
    </location>
</feature>
<protein>
    <submittedName>
        <fullName evidence="2">Uncharacterized protein</fullName>
    </submittedName>
</protein>
<dbReference type="AlphaFoldDB" id="A0A0B7B4G2"/>
<evidence type="ECO:0000313" key="2">
    <source>
        <dbReference type="EMBL" id="CEK88239.1"/>
    </source>
</evidence>
<reference evidence="2" key="1">
    <citation type="submission" date="2014-12" db="EMBL/GenBank/DDBJ databases">
        <title>Insight into the proteome of Arion vulgaris.</title>
        <authorList>
            <person name="Aradska J."/>
            <person name="Bulat T."/>
            <person name="Smidak R."/>
            <person name="Sarate P."/>
            <person name="Gangsoo J."/>
            <person name="Sialana F."/>
            <person name="Bilban M."/>
            <person name="Lubec G."/>
        </authorList>
    </citation>
    <scope>NUCLEOTIDE SEQUENCE</scope>
    <source>
        <tissue evidence="2">Skin</tissue>
    </source>
</reference>
<sequence length="265" mass="29587">MYFCTFHRQLHEKCQVLMRKYDRESRANKRISMDYEQCMWRMTQSSEFGSNESLTKPQYNRSSSSHGREELLDGRSTSPAGGHGDVVHRVRKRTSHNINNSDRKLRSKSANFLNEKNENSDSGSPSPSAELKQKKQNKKCHGKGTVAGSEKPERMVHSAGPEVLIRILSEPSGHQKHFSEQNENTISKDLTESQVTSVSNMSSSYARSLSGISDSGVYDSLTRSDQLNSSIDSEWGTSVNMLITSDSKLGDRSSGPAAGDYHFAE</sequence>
<organism evidence="2">
    <name type="scientific">Arion vulgaris</name>
    <dbReference type="NCBI Taxonomy" id="1028688"/>
    <lineage>
        <taxon>Eukaryota</taxon>
        <taxon>Metazoa</taxon>
        <taxon>Spiralia</taxon>
        <taxon>Lophotrochozoa</taxon>
        <taxon>Mollusca</taxon>
        <taxon>Gastropoda</taxon>
        <taxon>Heterobranchia</taxon>
        <taxon>Euthyneura</taxon>
        <taxon>Panpulmonata</taxon>
        <taxon>Eupulmonata</taxon>
        <taxon>Stylommatophora</taxon>
        <taxon>Helicina</taxon>
        <taxon>Arionoidea</taxon>
        <taxon>Arionidae</taxon>
        <taxon>Arion</taxon>
    </lineage>
</organism>